<dbReference type="EMBL" id="HBIM01009556">
    <property type="protein sequence ID" value="CAE0410599.1"/>
    <property type="molecule type" value="Transcribed_RNA"/>
</dbReference>
<keyword evidence="1" id="KW-0378">Hydrolase</keyword>
<dbReference type="InterPro" id="IPR036526">
    <property type="entry name" value="C-N_Hydrolase_sf"/>
</dbReference>
<dbReference type="SUPFAM" id="SSF56317">
    <property type="entry name" value="Carbon-nitrogen hydrolase"/>
    <property type="match status" value="1"/>
</dbReference>
<evidence type="ECO:0000256" key="1">
    <source>
        <dbReference type="ARBA" id="ARBA00022801"/>
    </source>
</evidence>
<dbReference type="PROSITE" id="PS01227">
    <property type="entry name" value="UPF0012"/>
    <property type="match status" value="1"/>
</dbReference>
<dbReference type="InterPro" id="IPR045254">
    <property type="entry name" value="Nit1/2_C-N_Hydrolase"/>
</dbReference>
<evidence type="ECO:0000313" key="3">
    <source>
        <dbReference type="EMBL" id="CAE0410599.1"/>
    </source>
</evidence>
<dbReference type="Pfam" id="PF00795">
    <property type="entry name" value="CN_hydrolase"/>
    <property type="match status" value="1"/>
</dbReference>
<gene>
    <name evidence="3" type="ORF">ACOF00016_LOCUS8050</name>
</gene>
<dbReference type="AlphaFoldDB" id="A0A7S3P7G0"/>
<feature type="domain" description="CN hydrolase" evidence="2">
    <location>
        <begin position="46"/>
        <end position="345"/>
    </location>
</feature>
<dbReference type="InterPro" id="IPR001110">
    <property type="entry name" value="UPF0012_CS"/>
</dbReference>
<dbReference type="PROSITE" id="PS50263">
    <property type="entry name" value="CN_HYDROLASE"/>
    <property type="match status" value="1"/>
</dbReference>
<name>A0A7S3P7G0_9STRA</name>
<sequence>MLLQTASRQSLTRRKGFLSFRALVSTLPWILHTTRGMATKATSSSAIVGVAQLRATNKKVHNLLEIAKCTGWAKRKGVSMLFLPENCGFMGEAPGETLENAEPPVGEEQSNPPALTKVLENAYENAYKGEPFEENEVSESGQDRISLLDGLRTLSRTSKMWISVGGMHVLGAPPHPKSGKTRFYNTHVILDDTGTVKAVYRKIHLFDVCIPGKVNLMESNSTAGGKDIVVCDTPVGRLGLATCYDMRFPELFGELVKQGAQILLMPSAFTVPTGQAHWHILLRARAIECQTFVIAAAQYGEHNTKRSSYGHSLVVDPWGVVLADAGGVDSEAPVETSLVTATIDLGQLDSVRARMPLQQHREAAKWGGKN</sequence>
<organism evidence="3">
    <name type="scientific">Amphora coffeiformis</name>
    <dbReference type="NCBI Taxonomy" id="265554"/>
    <lineage>
        <taxon>Eukaryota</taxon>
        <taxon>Sar</taxon>
        <taxon>Stramenopiles</taxon>
        <taxon>Ochrophyta</taxon>
        <taxon>Bacillariophyta</taxon>
        <taxon>Bacillariophyceae</taxon>
        <taxon>Bacillariophycidae</taxon>
        <taxon>Thalassiophysales</taxon>
        <taxon>Catenulaceae</taxon>
        <taxon>Amphora</taxon>
    </lineage>
</organism>
<dbReference type="GO" id="GO:0016811">
    <property type="term" value="F:hydrolase activity, acting on carbon-nitrogen (but not peptide) bonds, in linear amides"/>
    <property type="evidence" value="ECO:0007669"/>
    <property type="project" value="InterPro"/>
</dbReference>
<dbReference type="CDD" id="cd07572">
    <property type="entry name" value="nit"/>
    <property type="match status" value="1"/>
</dbReference>
<proteinExistence type="predicted"/>
<dbReference type="Gene3D" id="3.60.110.10">
    <property type="entry name" value="Carbon-nitrogen hydrolase"/>
    <property type="match status" value="1"/>
</dbReference>
<accession>A0A7S3P7G0</accession>
<protein>
    <recommendedName>
        <fullName evidence="2">CN hydrolase domain-containing protein</fullName>
    </recommendedName>
</protein>
<dbReference type="PANTHER" id="PTHR23088">
    <property type="entry name" value="NITRILASE-RELATED"/>
    <property type="match status" value="1"/>
</dbReference>
<dbReference type="PANTHER" id="PTHR23088:SF27">
    <property type="entry name" value="DEAMINATED GLUTATHIONE AMIDASE"/>
    <property type="match status" value="1"/>
</dbReference>
<evidence type="ECO:0000259" key="2">
    <source>
        <dbReference type="PROSITE" id="PS50263"/>
    </source>
</evidence>
<dbReference type="InterPro" id="IPR003010">
    <property type="entry name" value="C-N_Hydrolase"/>
</dbReference>
<reference evidence="3" key="1">
    <citation type="submission" date="2021-01" db="EMBL/GenBank/DDBJ databases">
        <authorList>
            <person name="Corre E."/>
            <person name="Pelletier E."/>
            <person name="Niang G."/>
            <person name="Scheremetjew M."/>
            <person name="Finn R."/>
            <person name="Kale V."/>
            <person name="Holt S."/>
            <person name="Cochrane G."/>
            <person name="Meng A."/>
            <person name="Brown T."/>
            <person name="Cohen L."/>
        </authorList>
    </citation>
    <scope>NUCLEOTIDE SEQUENCE</scope>
    <source>
        <strain evidence="3">CCMP127</strain>
    </source>
</reference>